<sequence>MSSNNVTVRQAAMDAPLLLLAYGVLRLADGFDGDRGPGLAWNLGHLAFFAAMVLFGVLAASLVALAPAGARRVASVAAAVTVFGVACFLWVITGDLSPGFRQAMPLPAALEAAGPMAFTLGMLTLLGLLVAARAVPVRSPLLFGAGIVAVTVHLDLLPLAALLLLAALAPLARGAGRTARREPVAAPSAPLRSRALH</sequence>
<feature type="transmembrane region" description="Helical" evidence="1">
    <location>
        <begin position="46"/>
        <end position="66"/>
    </location>
</feature>
<feature type="transmembrane region" description="Helical" evidence="1">
    <location>
        <begin position="73"/>
        <end position="92"/>
    </location>
</feature>
<protein>
    <submittedName>
        <fullName evidence="2">Uncharacterized protein</fullName>
    </submittedName>
</protein>
<dbReference type="AlphaFoldDB" id="A0A931CIZ2"/>
<evidence type="ECO:0000313" key="3">
    <source>
        <dbReference type="Proteomes" id="UP000598146"/>
    </source>
</evidence>
<name>A0A931CIZ2_9ACTN</name>
<comment type="caution">
    <text evidence="2">The sequence shown here is derived from an EMBL/GenBank/DDBJ whole genome shotgun (WGS) entry which is preliminary data.</text>
</comment>
<evidence type="ECO:0000313" key="2">
    <source>
        <dbReference type="EMBL" id="MBG0567281.1"/>
    </source>
</evidence>
<proteinExistence type="predicted"/>
<dbReference type="RefSeq" id="WP_196419055.1">
    <property type="nucleotide sequence ID" value="NZ_JADQTO010000026.1"/>
</dbReference>
<keyword evidence="1" id="KW-1133">Transmembrane helix</keyword>
<feature type="transmembrane region" description="Helical" evidence="1">
    <location>
        <begin position="141"/>
        <end position="168"/>
    </location>
</feature>
<reference evidence="2" key="1">
    <citation type="submission" date="2020-11" db="EMBL/GenBank/DDBJ databases">
        <title>Isolation and identification of active actinomycetes.</title>
        <authorList>
            <person name="Sun X."/>
        </authorList>
    </citation>
    <scope>NUCLEOTIDE SEQUENCE</scope>
    <source>
        <strain evidence="2">NEAU-A11</strain>
    </source>
</reference>
<dbReference type="EMBL" id="JADQTO010000026">
    <property type="protein sequence ID" value="MBG0567281.1"/>
    <property type="molecule type" value="Genomic_DNA"/>
</dbReference>
<keyword evidence="1" id="KW-0472">Membrane</keyword>
<keyword evidence="1" id="KW-0812">Transmembrane</keyword>
<dbReference type="Proteomes" id="UP000598146">
    <property type="component" value="Unassembled WGS sequence"/>
</dbReference>
<feature type="transmembrane region" description="Helical" evidence="1">
    <location>
        <begin position="112"/>
        <end position="132"/>
    </location>
</feature>
<gene>
    <name evidence="2" type="ORF">I4J89_38115</name>
</gene>
<organism evidence="2 3">
    <name type="scientific">Actinoplanes aureus</name>
    <dbReference type="NCBI Taxonomy" id="2792083"/>
    <lineage>
        <taxon>Bacteria</taxon>
        <taxon>Bacillati</taxon>
        <taxon>Actinomycetota</taxon>
        <taxon>Actinomycetes</taxon>
        <taxon>Micromonosporales</taxon>
        <taxon>Micromonosporaceae</taxon>
        <taxon>Actinoplanes</taxon>
    </lineage>
</organism>
<keyword evidence="3" id="KW-1185">Reference proteome</keyword>
<evidence type="ECO:0000256" key="1">
    <source>
        <dbReference type="SAM" id="Phobius"/>
    </source>
</evidence>
<accession>A0A931CIZ2</accession>